<dbReference type="Gene3D" id="3.40.50.300">
    <property type="entry name" value="P-loop containing nucleotide triphosphate hydrolases"/>
    <property type="match status" value="2"/>
</dbReference>
<dbReference type="InterPro" id="IPR002789">
    <property type="entry name" value="HerA_central"/>
</dbReference>
<accession>A0AB39KRG6</accession>
<dbReference type="InterPro" id="IPR027417">
    <property type="entry name" value="P-loop_NTPase"/>
</dbReference>
<reference evidence="2" key="1">
    <citation type="submission" date="2024-06" db="EMBL/GenBank/DDBJ databases">
        <title>Caulobacter inopinatus, sp. nov.</title>
        <authorList>
            <person name="Donachie S.P."/>
        </authorList>
    </citation>
    <scope>NUCLEOTIDE SEQUENCE</scope>
    <source>
        <strain evidence="2">73W</strain>
    </source>
</reference>
<dbReference type="InterPro" id="IPR008571">
    <property type="entry name" value="HerA-like"/>
</dbReference>
<dbReference type="Pfam" id="PF01935">
    <property type="entry name" value="DUF87"/>
    <property type="match status" value="1"/>
</dbReference>
<evidence type="ECO:0000259" key="1">
    <source>
        <dbReference type="Pfam" id="PF01935"/>
    </source>
</evidence>
<protein>
    <submittedName>
        <fullName evidence="2">ATP-binding protein</fullName>
    </submittedName>
</protein>
<dbReference type="EMBL" id="CP158375">
    <property type="protein sequence ID" value="XDO96202.1"/>
    <property type="molecule type" value="Genomic_DNA"/>
</dbReference>
<dbReference type="AlphaFoldDB" id="A0AB39KRG6"/>
<keyword evidence="2" id="KW-0067">ATP-binding</keyword>
<dbReference type="RefSeq" id="WP_369059056.1">
    <property type="nucleotide sequence ID" value="NZ_CP158375.1"/>
</dbReference>
<dbReference type="SUPFAM" id="SSF52540">
    <property type="entry name" value="P-loop containing nucleoside triphosphate hydrolases"/>
    <property type="match status" value="1"/>
</dbReference>
<name>A0AB39KRG6_9CAUL</name>
<proteinExistence type="predicted"/>
<keyword evidence="2" id="KW-0547">Nucleotide-binding</keyword>
<dbReference type="PANTHER" id="PTHR42957:SF1">
    <property type="entry name" value="HELICASE MJ1565-RELATED"/>
    <property type="match status" value="1"/>
</dbReference>
<evidence type="ECO:0000313" key="2">
    <source>
        <dbReference type="EMBL" id="XDO96202.1"/>
    </source>
</evidence>
<sequence length="448" mass="48086">MTYKKVFSSSRYQAKGQNSFAIDPRQKRLTIGARTPTPSKSAYIGKVVEQGKVSNILDYEVHCDVSFPHVIGIFGSRGSGKSFDLGVFLEGIFDHADGTPIRDAGIVFDIQDQFWTLAFEPQTTIRGDAQQLSELTAWGLTPSSTTGLRVLVPAGSDTPVPQAQPFRLSPSQLSAADWLAILELDRFSAMGQALLGLIEAEGAQTPSELVQLVDSSPSLANFQQGTVDGLRWRLDSLAKAEIIGSAGLVIDELLAPGALSIVLMRNLPESVRGLVVGVISRLVADRMGRAQQLRKVAMRTGNAADDSADLATRLWMVLDEAHVLVPSDGSTAATAPLIDYVKRGRDAGLSLIFATQQPSAVDTKLMSQVDLTITHTLGFEADLNAAVARMPTRTTVEYDVDNQRASYLTDVLRSLSPGEAIVADGSSGRVFIAKIRPRRSAHGGVSPQ</sequence>
<feature type="domain" description="Helicase HerA central" evidence="1">
    <location>
        <begin position="44"/>
        <end position="283"/>
    </location>
</feature>
<organism evidence="2">
    <name type="scientific">Caulobacter sp. 73W</name>
    <dbReference type="NCBI Taxonomy" id="3161137"/>
    <lineage>
        <taxon>Bacteria</taxon>
        <taxon>Pseudomonadati</taxon>
        <taxon>Pseudomonadota</taxon>
        <taxon>Alphaproteobacteria</taxon>
        <taxon>Caulobacterales</taxon>
        <taxon>Caulobacteraceae</taxon>
        <taxon>Caulobacter</taxon>
    </lineage>
</organism>
<gene>
    <name evidence="2" type="ORF">ABOZ73_15685</name>
</gene>
<dbReference type="PANTHER" id="PTHR42957">
    <property type="entry name" value="HELICASE MJ1565-RELATED"/>
    <property type="match status" value="1"/>
</dbReference>
<dbReference type="GO" id="GO:0005524">
    <property type="term" value="F:ATP binding"/>
    <property type="evidence" value="ECO:0007669"/>
    <property type="project" value="UniProtKB-KW"/>
</dbReference>